<dbReference type="Proteomes" id="UP000001107">
    <property type="component" value="Chromosome"/>
</dbReference>
<dbReference type="eggNOG" id="arCOG05088">
    <property type="taxonomic scope" value="Archaea"/>
</dbReference>
<dbReference type="AlphaFoldDB" id="A6URX9"/>
<name>A6URX9_METVS</name>
<evidence type="ECO:0000313" key="2">
    <source>
        <dbReference type="Proteomes" id="UP000001107"/>
    </source>
</evidence>
<dbReference type="GeneID" id="5324841"/>
<dbReference type="OrthoDB" id="60172at2157"/>
<dbReference type="RefSeq" id="WP_012066166.1">
    <property type="nucleotide sequence ID" value="NC_009634.1"/>
</dbReference>
<keyword evidence="2" id="KW-1185">Reference proteome</keyword>
<organism evidence="1 2">
    <name type="scientific">Methanococcus vannielii (strain ATCC 35089 / DSM 1224 / JCM 13029 / OCM 148 / SB)</name>
    <dbReference type="NCBI Taxonomy" id="406327"/>
    <lineage>
        <taxon>Archaea</taxon>
        <taxon>Methanobacteriati</taxon>
        <taxon>Methanobacteriota</taxon>
        <taxon>Methanomada group</taxon>
        <taxon>Methanococci</taxon>
        <taxon>Methanococcales</taxon>
        <taxon>Methanococcaceae</taxon>
        <taxon>Methanococcus</taxon>
    </lineage>
</organism>
<gene>
    <name evidence="1" type="ordered locus">Mevan_1354</name>
</gene>
<accession>A6URX9</accession>
<dbReference type="HOGENOM" id="CLU_948679_0_0_2"/>
<evidence type="ECO:0000313" key="1">
    <source>
        <dbReference type="EMBL" id="ABR55251.1"/>
    </source>
</evidence>
<dbReference type="KEGG" id="mvn:Mevan_1354"/>
<dbReference type="PROSITE" id="PS51257">
    <property type="entry name" value="PROKAR_LIPOPROTEIN"/>
    <property type="match status" value="1"/>
</dbReference>
<protein>
    <recommendedName>
        <fullName evidence="3">DUF4352 domain-containing protein</fullName>
    </recommendedName>
</protein>
<reference evidence="1" key="1">
    <citation type="submission" date="2007-06" db="EMBL/GenBank/DDBJ databases">
        <title>Complete sequence of Methanococcus vannielii SB.</title>
        <authorList>
            <consortium name="US DOE Joint Genome Institute"/>
            <person name="Copeland A."/>
            <person name="Lucas S."/>
            <person name="Lapidus A."/>
            <person name="Barry K."/>
            <person name="Glavina del Rio T."/>
            <person name="Dalin E."/>
            <person name="Tice H."/>
            <person name="Pitluck S."/>
            <person name="Chain P."/>
            <person name="Malfatti S."/>
            <person name="Shin M."/>
            <person name="Vergez L."/>
            <person name="Schmutz J."/>
            <person name="Larimer F."/>
            <person name="Land M."/>
            <person name="Hauser L."/>
            <person name="Kyrpides N."/>
            <person name="Anderson I."/>
            <person name="Sieprawska-Lupa M."/>
            <person name="Whitman W.B."/>
            <person name="Richardson P."/>
        </authorList>
    </citation>
    <scope>NUCLEOTIDE SEQUENCE [LARGE SCALE GENOMIC DNA]</scope>
    <source>
        <strain evidence="1">SB</strain>
    </source>
</reference>
<dbReference type="STRING" id="406327.Mevan_1354"/>
<evidence type="ECO:0008006" key="3">
    <source>
        <dbReference type="Google" id="ProtNLM"/>
    </source>
</evidence>
<dbReference type="EMBL" id="CP000742">
    <property type="protein sequence ID" value="ABR55251.1"/>
    <property type="molecule type" value="Genomic_DNA"/>
</dbReference>
<sequence>MLKKLFKGLFYISIVLILSGCIDLNNDSGENIQKEIEKANGVLENVEYIQTFYAAETGNSLKFTLVFADSNRNIISPNGNAKLKIYDDNNNKIYENEFLIDFKNVGESSRYVLEVFKEDISKGMTDKGYAEVIFTSKEGKTISKDTRPVNIPYYSEEELLSISEEEYIKNSVLGIDHDTLDDVKITVLRSGYYTTYGKTKKTVFRVDLEVENKYGQAKDFTPSDIYITDESGAIYKFTSGGTLSGISKIPALDKVQGYWLFENVVEDSKSKRILFKNGRISSGWVIFDLKLE</sequence>
<proteinExistence type="predicted"/>